<name>A0A4S3B5M2_9ENTE</name>
<dbReference type="AlphaFoldDB" id="A0A4S3B5M2"/>
<comment type="caution">
    <text evidence="3">The sequence shown here is derived from an EMBL/GenBank/DDBJ whole genome shotgun (WGS) entry which is preliminary data.</text>
</comment>
<dbReference type="RefSeq" id="WP_136135780.1">
    <property type="nucleotide sequence ID" value="NZ_SDGV01000001.1"/>
</dbReference>
<protein>
    <submittedName>
        <fullName evidence="3">GNAT family N-acetyltransferase</fullName>
    </submittedName>
</protein>
<dbReference type="Pfam" id="PF00583">
    <property type="entry name" value="Acetyltransf_1"/>
    <property type="match status" value="1"/>
</dbReference>
<dbReference type="CDD" id="cd04301">
    <property type="entry name" value="NAT_SF"/>
    <property type="match status" value="1"/>
</dbReference>
<dbReference type="Proteomes" id="UP000310506">
    <property type="component" value="Unassembled WGS sequence"/>
</dbReference>
<dbReference type="PROSITE" id="PS51186">
    <property type="entry name" value="GNAT"/>
    <property type="match status" value="1"/>
</dbReference>
<evidence type="ECO:0000256" key="1">
    <source>
        <dbReference type="ARBA" id="ARBA00022679"/>
    </source>
</evidence>
<sequence length="158" mass="17985">MTLKIQKVTTNVTPAHFELLLEADPSKELLDRYLQEGVLFEAVIEKIPVGVLLLTKTEEPNEIEIKNIAVSDQHQHQGIGSDLLQFAKDYATEQGFSKLKVCTGSTSIGQLYFYQKFGFRMSHIEPDFFVVNYDEPIYENGIHLKDLVHLNLTLTSKK</sequence>
<feature type="domain" description="N-acetyltransferase" evidence="2">
    <location>
        <begin position="3"/>
        <end position="145"/>
    </location>
</feature>
<dbReference type="Gene3D" id="3.40.630.30">
    <property type="match status" value="1"/>
</dbReference>
<evidence type="ECO:0000313" key="4">
    <source>
        <dbReference type="Proteomes" id="UP000310506"/>
    </source>
</evidence>
<organism evidence="3 4">
    <name type="scientific">Vagococcus silagei</name>
    <dbReference type="NCBI Taxonomy" id="2508885"/>
    <lineage>
        <taxon>Bacteria</taxon>
        <taxon>Bacillati</taxon>
        <taxon>Bacillota</taxon>
        <taxon>Bacilli</taxon>
        <taxon>Lactobacillales</taxon>
        <taxon>Enterococcaceae</taxon>
        <taxon>Vagococcus</taxon>
    </lineage>
</organism>
<dbReference type="SUPFAM" id="SSF55729">
    <property type="entry name" value="Acyl-CoA N-acyltransferases (Nat)"/>
    <property type="match status" value="1"/>
</dbReference>
<dbReference type="GO" id="GO:0008080">
    <property type="term" value="F:N-acetyltransferase activity"/>
    <property type="evidence" value="ECO:0007669"/>
    <property type="project" value="InterPro"/>
</dbReference>
<dbReference type="PANTHER" id="PTHR13947:SF37">
    <property type="entry name" value="LD18367P"/>
    <property type="match status" value="1"/>
</dbReference>
<dbReference type="InterPro" id="IPR000182">
    <property type="entry name" value="GNAT_dom"/>
</dbReference>
<dbReference type="OrthoDB" id="162775at2"/>
<accession>A0A4S3B5M2</accession>
<evidence type="ECO:0000259" key="2">
    <source>
        <dbReference type="PROSITE" id="PS51186"/>
    </source>
</evidence>
<keyword evidence="4" id="KW-1185">Reference proteome</keyword>
<dbReference type="PANTHER" id="PTHR13947">
    <property type="entry name" value="GNAT FAMILY N-ACETYLTRANSFERASE"/>
    <property type="match status" value="1"/>
</dbReference>
<evidence type="ECO:0000313" key="3">
    <source>
        <dbReference type="EMBL" id="THB62394.1"/>
    </source>
</evidence>
<dbReference type="InterPro" id="IPR016181">
    <property type="entry name" value="Acyl_CoA_acyltransferase"/>
</dbReference>
<gene>
    <name evidence="3" type="ORF">ESZ54_00860</name>
</gene>
<keyword evidence="1 3" id="KW-0808">Transferase</keyword>
<dbReference type="EMBL" id="SDGV01000001">
    <property type="protein sequence ID" value="THB62394.1"/>
    <property type="molecule type" value="Genomic_DNA"/>
</dbReference>
<reference evidence="3 4" key="1">
    <citation type="submission" date="2019-01" db="EMBL/GenBank/DDBJ databases">
        <title>Vagococcus silagei sp. nov. isolated from brewer's grain.</title>
        <authorList>
            <person name="Guu J.-R."/>
        </authorList>
    </citation>
    <scope>NUCLEOTIDE SEQUENCE [LARGE SCALE GENOMIC DNA]</scope>
    <source>
        <strain evidence="3 4">2B-2</strain>
    </source>
</reference>
<dbReference type="InterPro" id="IPR050769">
    <property type="entry name" value="NAT_camello-type"/>
</dbReference>
<proteinExistence type="predicted"/>